<evidence type="ECO:0008006" key="4">
    <source>
        <dbReference type="Google" id="ProtNLM"/>
    </source>
</evidence>
<feature type="compositionally biased region" description="Basic residues" evidence="1">
    <location>
        <begin position="8"/>
        <end position="17"/>
    </location>
</feature>
<organism evidence="2 3">
    <name type="scientific">Elysia marginata</name>
    <dbReference type="NCBI Taxonomy" id="1093978"/>
    <lineage>
        <taxon>Eukaryota</taxon>
        <taxon>Metazoa</taxon>
        <taxon>Spiralia</taxon>
        <taxon>Lophotrochozoa</taxon>
        <taxon>Mollusca</taxon>
        <taxon>Gastropoda</taxon>
        <taxon>Heterobranchia</taxon>
        <taxon>Euthyneura</taxon>
        <taxon>Panpulmonata</taxon>
        <taxon>Sacoglossa</taxon>
        <taxon>Placobranchoidea</taxon>
        <taxon>Plakobranchidae</taxon>
        <taxon>Elysia</taxon>
    </lineage>
</organism>
<comment type="caution">
    <text evidence="2">The sequence shown here is derived from an EMBL/GenBank/DDBJ whole genome shotgun (WGS) entry which is preliminary data.</text>
</comment>
<evidence type="ECO:0000256" key="1">
    <source>
        <dbReference type="SAM" id="MobiDB-lite"/>
    </source>
</evidence>
<evidence type="ECO:0000313" key="2">
    <source>
        <dbReference type="EMBL" id="GFR96471.1"/>
    </source>
</evidence>
<protein>
    <recommendedName>
        <fullName evidence="4">WH2 domain-containing protein</fullName>
    </recommendedName>
</protein>
<evidence type="ECO:0000313" key="3">
    <source>
        <dbReference type="Proteomes" id="UP000762676"/>
    </source>
</evidence>
<keyword evidence="3" id="KW-1185">Reference proteome</keyword>
<name>A0AAV4HIC6_9GAST</name>
<proteinExistence type="predicted"/>
<gene>
    <name evidence="2" type="ORF">ElyMa_002721900</name>
</gene>
<dbReference type="AlphaFoldDB" id="A0AAV4HIC6"/>
<feature type="region of interest" description="Disordered" evidence="1">
    <location>
        <begin position="89"/>
        <end position="108"/>
    </location>
</feature>
<dbReference type="EMBL" id="BMAT01005581">
    <property type="protein sequence ID" value="GFR96471.1"/>
    <property type="molecule type" value="Genomic_DNA"/>
</dbReference>
<sequence>MNASLAPAKRHPIRGRARLAPSRVPFSPSLDSMSALEGLPMAVPPPKPPTVLQRPPTGAKIQREKTGDNSLVLRGKDAALMRELSSLRGQVSTTSLSSLPAAPTSPTSDLKLRPFPTIGFATSNENSLVLSMWRKFSSSGSGSPSDEGGRVSTSRGWGKRRRPSQDSGVGQRLCFF</sequence>
<feature type="compositionally biased region" description="Low complexity" evidence="1">
    <location>
        <begin position="137"/>
        <end position="146"/>
    </location>
</feature>
<feature type="region of interest" description="Disordered" evidence="1">
    <location>
        <begin position="135"/>
        <end position="176"/>
    </location>
</feature>
<feature type="region of interest" description="Disordered" evidence="1">
    <location>
        <begin position="1"/>
        <end position="70"/>
    </location>
</feature>
<dbReference type="Proteomes" id="UP000762676">
    <property type="component" value="Unassembled WGS sequence"/>
</dbReference>
<reference evidence="2 3" key="1">
    <citation type="journal article" date="2021" name="Elife">
        <title>Chloroplast acquisition without the gene transfer in kleptoplastic sea slugs, Plakobranchus ocellatus.</title>
        <authorList>
            <person name="Maeda T."/>
            <person name="Takahashi S."/>
            <person name="Yoshida T."/>
            <person name="Shimamura S."/>
            <person name="Takaki Y."/>
            <person name="Nagai Y."/>
            <person name="Toyoda A."/>
            <person name="Suzuki Y."/>
            <person name="Arimoto A."/>
            <person name="Ishii H."/>
            <person name="Satoh N."/>
            <person name="Nishiyama T."/>
            <person name="Hasebe M."/>
            <person name="Maruyama T."/>
            <person name="Minagawa J."/>
            <person name="Obokata J."/>
            <person name="Shigenobu S."/>
        </authorList>
    </citation>
    <scope>NUCLEOTIDE SEQUENCE [LARGE SCALE GENOMIC DNA]</scope>
</reference>
<feature type="compositionally biased region" description="Low complexity" evidence="1">
    <location>
        <begin position="92"/>
        <end position="108"/>
    </location>
</feature>
<accession>A0AAV4HIC6</accession>